<protein>
    <recommendedName>
        <fullName evidence="4">Actin-binding transcription modulator</fullName>
    </recommendedName>
</protein>
<feature type="region of interest" description="Disordered" evidence="1">
    <location>
        <begin position="102"/>
        <end position="185"/>
    </location>
</feature>
<organism evidence="2 3">
    <name type="scientific">Gonium pectorale</name>
    <name type="common">Green alga</name>
    <dbReference type="NCBI Taxonomy" id="33097"/>
    <lineage>
        <taxon>Eukaryota</taxon>
        <taxon>Viridiplantae</taxon>
        <taxon>Chlorophyta</taxon>
        <taxon>core chlorophytes</taxon>
        <taxon>Chlorophyceae</taxon>
        <taxon>CS clade</taxon>
        <taxon>Chlamydomonadales</taxon>
        <taxon>Volvocaceae</taxon>
        <taxon>Gonium</taxon>
    </lineage>
</organism>
<feature type="compositionally biased region" description="Basic and acidic residues" evidence="1">
    <location>
        <begin position="117"/>
        <end position="133"/>
    </location>
</feature>
<feature type="compositionally biased region" description="Low complexity" evidence="1">
    <location>
        <begin position="168"/>
        <end position="182"/>
    </location>
</feature>
<feature type="region of interest" description="Disordered" evidence="1">
    <location>
        <begin position="205"/>
        <end position="237"/>
    </location>
</feature>
<feature type="compositionally biased region" description="Low complexity" evidence="1">
    <location>
        <begin position="135"/>
        <end position="157"/>
    </location>
</feature>
<dbReference type="OrthoDB" id="48130at2759"/>
<evidence type="ECO:0000313" key="2">
    <source>
        <dbReference type="EMBL" id="KXZ51489.1"/>
    </source>
</evidence>
<reference evidence="3" key="1">
    <citation type="journal article" date="2016" name="Nat. Commun.">
        <title>The Gonium pectorale genome demonstrates co-option of cell cycle regulation during the evolution of multicellularity.</title>
        <authorList>
            <person name="Hanschen E.R."/>
            <person name="Marriage T.N."/>
            <person name="Ferris P.J."/>
            <person name="Hamaji T."/>
            <person name="Toyoda A."/>
            <person name="Fujiyama A."/>
            <person name="Neme R."/>
            <person name="Noguchi H."/>
            <person name="Minakuchi Y."/>
            <person name="Suzuki M."/>
            <person name="Kawai-Toyooka H."/>
            <person name="Smith D.R."/>
            <person name="Sparks H."/>
            <person name="Anderson J."/>
            <person name="Bakaric R."/>
            <person name="Luria V."/>
            <person name="Karger A."/>
            <person name="Kirschner M.W."/>
            <person name="Durand P.M."/>
            <person name="Michod R.E."/>
            <person name="Nozaki H."/>
            <person name="Olson B.J."/>
        </authorList>
    </citation>
    <scope>NUCLEOTIDE SEQUENCE [LARGE SCALE GENOMIC DNA]</scope>
    <source>
        <strain evidence="3">NIES-2863</strain>
    </source>
</reference>
<dbReference type="EMBL" id="LSYV01000013">
    <property type="protein sequence ID" value="KXZ51489.1"/>
    <property type="molecule type" value="Genomic_DNA"/>
</dbReference>
<comment type="caution">
    <text evidence="2">The sequence shown here is derived from an EMBL/GenBank/DDBJ whole genome shotgun (WGS) entry which is preliminary data.</text>
</comment>
<dbReference type="PANTHER" id="PTHR13651:SF0">
    <property type="entry name" value="PROTEIN ABITRAM"/>
    <property type="match status" value="1"/>
</dbReference>
<dbReference type="AlphaFoldDB" id="A0A150GNT0"/>
<evidence type="ECO:0008006" key="4">
    <source>
        <dbReference type="Google" id="ProtNLM"/>
    </source>
</evidence>
<dbReference type="GO" id="GO:0005634">
    <property type="term" value="C:nucleus"/>
    <property type="evidence" value="ECO:0007669"/>
    <property type="project" value="TreeGrafter"/>
</dbReference>
<keyword evidence="3" id="KW-1185">Reference proteome</keyword>
<gene>
    <name evidence="2" type="ORF">GPECTOR_12g452</name>
</gene>
<evidence type="ECO:0000256" key="1">
    <source>
        <dbReference type="SAM" id="MobiDB-lite"/>
    </source>
</evidence>
<accession>A0A150GNT0</accession>
<proteinExistence type="predicted"/>
<evidence type="ECO:0000313" key="3">
    <source>
        <dbReference type="Proteomes" id="UP000075714"/>
    </source>
</evidence>
<dbReference type="STRING" id="33097.A0A150GNT0"/>
<feature type="compositionally biased region" description="Gly residues" evidence="1">
    <location>
        <begin position="205"/>
        <end position="214"/>
    </location>
</feature>
<dbReference type="InterPro" id="IPR039169">
    <property type="entry name" value="Abitram"/>
</dbReference>
<feature type="compositionally biased region" description="Gly residues" evidence="1">
    <location>
        <begin position="158"/>
        <end position="167"/>
    </location>
</feature>
<dbReference type="PANTHER" id="PTHR13651">
    <property type="entry name" value="PROTEIN ABITRAM"/>
    <property type="match status" value="1"/>
</dbReference>
<dbReference type="Proteomes" id="UP000075714">
    <property type="component" value="Unassembled WGS sequence"/>
</dbReference>
<sequence>MTSAQTFAPNDWLAHPELLPPRPHTFIEAKYTRLFAVDLNGCANHDQYVFLAPNGLAVVGLAPSHPLVAAHRRATGFTPLGLRYVPPKLEGLAADELAATAPDEDAPEAGDGGLAAEPKDDCDAPQDPVKDQEAEPAAAADEGSATARGAGAAVDAPSGGGDCGGSGPSSASAPGGRRPSAPQIEPFPLEQCSAVSFDVLTGGGGSGAGGGGGGGRKRNRGGGGGSGGGGSSKPRNLRPGAMLARVERGGGDGPGFPVWAVCGGQLMELNERLRGNPALLYDRPCREGYLAILSPGPGGAAALRSRLSLLGEEEYLRLRGLTAEDLL</sequence>
<name>A0A150GNT0_GONPE</name>
<feature type="compositionally biased region" description="Gly residues" evidence="1">
    <location>
        <begin position="221"/>
        <end position="231"/>
    </location>
</feature>